<evidence type="ECO:0000313" key="3">
    <source>
        <dbReference type="Proteomes" id="UP001057498"/>
    </source>
</evidence>
<keyword evidence="3" id="KW-1185">Reference proteome</keyword>
<feature type="chain" id="PRO_5045390641" description="PduX" evidence="1">
    <location>
        <begin position="26"/>
        <end position="570"/>
    </location>
</feature>
<sequence length="570" mass="59996">MKKDIQLKPVALAVLAALLGGGASAGEAIEFGDGLKLDWRLMGTYTLSQRMKSADPVLAGNAGSNDGNNNFKKGAFTANRLGLLLDTKLAKGDHGLVLSASSFYDDVYHGKNDNNGAANNPNKVNHPAPYDEFTAEARRYHGGYSRVLDAYGYTSFDAGAAGRMTVRAGRHVVSWGEALFFPGISLAQGPADGTKTGVPGTETKDQLLPEDQISATLEVNSRWSVLAQAQFNWHPTLAAAPGSFMSTSDGVGPGGSCLGPYSTIPAVGTVFSGFSGCSFGARGSDITPSKTGQWGLGTRFRVTEETELGAYYLNYHDRTPLPEINAFTPGTAIPASLQAAFGGITQIGNGSYRVRYFDNIKLLGLTASTTFGAVQMGGEISHKQGAPVLIDALVNPATGATIATPTRADITQFNVNAFYNVGRSPVADSMQLLGEFSYVKVSNVEARKAVGAEAFPAAFGFTASDKLNFKTDEGLAFSATLVLGYPGVFDGWDLTVPIAYSKQLMGRSLLGGVGGEGDERYSLGATFTRASNFSVGLTYLGYAGSASLDSKTSRLATDRDQLSVVMKYAF</sequence>
<evidence type="ECO:0000313" key="2">
    <source>
        <dbReference type="EMBL" id="BDI06200.1"/>
    </source>
</evidence>
<reference evidence="2" key="1">
    <citation type="submission" date="2022-04" db="EMBL/GenBank/DDBJ databases">
        <title>Whole genome sequence of Sphaerotilus sp. FB-5.</title>
        <authorList>
            <person name="Takeda M."/>
            <person name="Narihara S."/>
            <person name="Akimoto M."/>
            <person name="Akimoto R."/>
            <person name="Nishiyashiki S."/>
            <person name="Murakami T."/>
        </authorList>
    </citation>
    <scope>NUCLEOTIDE SEQUENCE</scope>
    <source>
        <strain evidence="2">FB-5</strain>
    </source>
</reference>
<gene>
    <name evidence="2" type="ORF">CATMQ487_31700</name>
</gene>
<feature type="signal peptide" evidence="1">
    <location>
        <begin position="1"/>
        <end position="25"/>
    </location>
</feature>
<dbReference type="EMBL" id="AP025730">
    <property type="protein sequence ID" value="BDI06200.1"/>
    <property type="molecule type" value="Genomic_DNA"/>
</dbReference>
<accession>A0ABN6PLZ9</accession>
<evidence type="ECO:0000256" key="1">
    <source>
        <dbReference type="SAM" id="SignalP"/>
    </source>
</evidence>
<name>A0ABN6PLZ9_9BURK</name>
<organism evidence="2 3">
    <name type="scientific">Sphaerotilus microaerophilus</name>
    <dbReference type="NCBI Taxonomy" id="2914710"/>
    <lineage>
        <taxon>Bacteria</taxon>
        <taxon>Pseudomonadati</taxon>
        <taxon>Pseudomonadota</taxon>
        <taxon>Betaproteobacteria</taxon>
        <taxon>Burkholderiales</taxon>
        <taxon>Sphaerotilaceae</taxon>
        <taxon>Sphaerotilus</taxon>
    </lineage>
</organism>
<proteinExistence type="predicted"/>
<protein>
    <recommendedName>
        <fullName evidence="4">PduX</fullName>
    </recommendedName>
</protein>
<evidence type="ECO:0008006" key="4">
    <source>
        <dbReference type="Google" id="ProtNLM"/>
    </source>
</evidence>
<dbReference type="Pfam" id="PF06980">
    <property type="entry name" value="DUF1302"/>
    <property type="match status" value="1"/>
</dbReference>
<dbReference type="RefSeq" id="WP_251969503.1">
    <property type="nucleotide sequence ID" value="NZ_AP025730.1"/>
</dbReference>
<dbReference type="Proteomes" id="UP001057498">
    <property type="component" value="Chromosome"/>
</dbReference>
<dbReference type="InterPro" id="IPR010727">
    <property type="entry name" value="DUF1302"/>
</dbReference>
<keyword evidence="1" id="KW-0732">Signal</keyword>